<feature type="active site" description="Proton donor; for dehydratase activity" evidence="5">
    <location>
        <position position="308"/>
    </location>
</feature>
<dbReference type="InterPro" id="IPR020806">
    <property type="entry name" value="PKS_PP-bd"/>
</dbReference>
<dbReference type="InterPro" id="IPR049900">
    <property type="entry name" value="PKS_mFAS_DH"/>
</dbReference>
<evidence type="ECO:0000256" key="2">
    <source>
        <dbReference type="ARBA" id="ARBA00022553"/>
    </source>
</evidence>
<dbReference type="PANTHER" id="PTHR45681:SF6">
    <property type="entry name" value="POLYKETIDE SYNTHASE 37"/>
    <property type="match status" value="1"/>
</dbReference>
<evidence type="ECO:0000256" key="1">
    <source>
        <dbReference type="ARBA" id="ARBA00022450"/>
    </source>
</evidence>
<dbReference type="EMBL" id="LFZN01000241">
    <property type="protein sequence ID" value="KXS94994.1"/>
    <property type="molecule type" value="Genomic_DNA"/>
</dbReference>
<evidence type="ECO:0000256" key="3">
    <source>
        <dbReference type="ARBA" id="ARBA00022679"/>
    </source>
</evidence>
<feature type="region of interest" description="C-terminal hotdog fold" evidence="5">
    <location>
        <begin position="252"/>
        <end position="403"/>
    </location>
</feature>
<name>A0A139GXQ7_9PEZI</name>
<dbReference type="SMART" id="SM00823">
    <property type="entry name" value="PKS_PP"/>
    <property type="match status" value="1"/>
</dbReference>
<dbReference type="Gene3D" id="3.40.50.150">
    <property type="entry name" value="Vaccinia Virus protein VP39"/>
    <property type="match status" value="1"/>
</dbReference>
<comment type="caution">
    <text evidence="8">The sequence shown here is derived from an EMBL/GenBank/DDBJ whole genome shotgun (WGS) entry which is preliminary data.</text>
</comment>
<dbReference type="OrthoDB" id="429813at2759"/>
<sequence>MASKNIAPTGHHFFQPVNVTTEASHSLLVDVTASLWRQGLDVTFWAHHESQKSAYKSLLLPPYQFEKSRHWLSIKEPSASTESTSAANDVPTTRFSTFFAFMNDAKSSMRFRVNTTEPEFVKRVDAHVMASTVAVMPGMLPVEIAIDAICSLQPQFRDSTYQPELQNMVYYSPLVPQSCTNIWLDFQATDASGLTWEWNILGENASHAMTKYISGLLVFVQPNDPFVKADFARLSRVASYKRCRSILEEVETDNIIAGSNIYRAFEAVIDYKDVFRHLTRLVSRDDDVAGRVHRAHEAEGWLDSVLTDCFCQVGGIGVNLFIDNADSSERNVFIGDRVERWIRTPGLRADPAKPQEWQVMSINHRESGKAFISDVFAFDARDGSLYEAILGIRYSRVHLHGLRETLLRGSKERPTLADDRHPSPARPTVAQLPVLYPQKPIPSTPCATAVGMPSHNGVSATHSNMNGHPPKAISAPSSGLQISVTTREILQNLSGVDVEKITDQSNLIDMGIDSLMAMELVREVDAAFKCTLTTDQLMRLTDVRSLLECIATAMGAEGEAVSGDTSSLFPKESGTAMCNGARSDDGAKLVNGANGNSAMVDADSDASYDSLFPPSTVLNVVRAVTAATDEFIMDHKLGNYYSQVRPRSTMLCAAYIIEAFEKLGCSIKGASPGERVATPKHLPKHDKFMKELYKIIGPQETGLVEIMGESLIRTSISCPDRSASELLQSALQDEPDHAPEFRLIALTGCKLAECLTGEADGLHLIFGAAEGRKIVSDVYAVAPINYTWIKQATFFVQLLLRSLPANDRHINILELGAGTGGTTATIVPMLAALSIPVTYTFTDLSSSLVAAARRRFKQYPFMKFQVLDIESPPEKTLVHSQHIVLANACVHATRSLPVSVRNIHDMLCPDGMLILLEETEQLPWVDFVFGLLEGWWLFEDGRTHAQVSAPHWEQVLRDAGFGHVDYTDGKLRMAQVQRIIFGFASDISDFDPPGCTASFPPVSLSPKSDDPMSGRLHILVTGATGSLGSHLAAAAARMPDVRKVTCLNRLGSVDVNTRQWEAFSMRGIKLEASEHSKLEILSADTSKPMLGLSHEVYETLVPSLTHIIHSAWPMSLTRTTKAYEPQFRTMRGLIDLACKCAGTRPRNFQFSFQFISSIGTVGYYPLWSGRSVVPETSTTAHTALPVGYADAKIVCERMLEKTLRTLPERFRAMSVRIAQITGSRSNAYWNPVEHFSFLIKSSQFLKRLPDLQGTLSWFPVDDVASASLDILMAPASPWPVYHIENPVRQPWPQMIALLAQELDVGIVSYEQWIEAISVCDAPLAENPAKQILEFWQRHFLRMSTGPLVLSTVRSCERSSTMREACPVADELVRRYVGVWRECGFLR</sequence>
<dbReference type="InterPro" id="IPR009081">
    <property type="entry name" value="PP-bd_ACP"/>
</dbReference>
<dbReference type="Proteomes" id="UP000070133">
    <property type="component" value="Unassembled WGS sequence"/>
</dbReference>
<keyword evidence="4" id="KW-0012">Acyltransferase</keyword>
<dbReference type="PROSITE" id="PS00012">
    <property type="entry name" value="PHOSPHOPANTETHEINE"/>
    <property type="match status" value="1"/>
</dbReference>
<dbReference type="InterPro" id="IPR006162">
    <property type="entry name" value="Ppantetheine_attach_site"/>
</dbReference>
<feature type="domain" description="PKS/mFAS DH" evidence="7">
    <location>
        <begin position="96"/>
        <end position="403"/>
    </location>
</feature>
<dbReference type="PROSITE" id="PS50075">
    <property type="entry name" value="CARRIER"/>
    <property type="match status" value="1"/>
</dbReference>
<keyword evidence="3" id="KW-0808">Transferase</keyword>
<dbReference type="STRING" id="321146.A0A139GXQ7"/>
<dbReference type="Pfam" id="PF18558">
    <property type="entry name" value="HTH_51"/>
    <property type="match status" value="1"/>
</dbReference>
<reference evidence="8 9" key="1">
    <citation type="submission" date="2015-07" db="EMBL/GenBank/DDBJ databases">
        <title>Comparative genomics of the Sigatoka disease complex on banana suggests a link between parallel evolutionary changes in Pseudocercospora fijiensis and Pseudocercospora eumusae and increased virulence on the banana host.</title>
        <authorList>
            <person name="Chang T.-C."/>
            <person name="Salvucci A."/>
            <person name="Crous P.W."/>
            <person name="Stergiopoulos I."/>
        </authorList>
    </citation>
    <scope>NUCLEOTIDE SEQUENCE [LARGE SCALE GENOMIC DNA]</scope>
    <source>
        <strain evidence="8 9">CBS 114824</strain>
    </source>
</reference>
<dbReference type="InterPro" id="IPR013217">
    <property type="entry name" value="Methyltransf_12"/>
</dbReference>
<feature type="active site" description="Proton acceptor; for dehydratase activity" evidence="5">
    <location>
        <position position="127"/>
    </location>
</feature>
<protein>
    <submittedName>
        <fullName evidence="8">Uncharacterized protein</fullName>
    </submittedName>
</protein>
<dbReference type="SUPFAM" id="SSF53335">
    <property type="entry name" value="S-adenosyl-L-methionine-dependent methyltransferases"/>
    <property type="match status" value="1"/>
</dbReference>
<dbReference type="Pfam" id="PF07993">
    <property type="entry name" value="NAD_binding_4"/>
    <property type="match status" value="1"/>
</dbReference>
<dbReference type="InterPro" id="IPR050444">
    <property type="entry name" value="Polyketide_Synthase"/>
</dbReference>
<evidence type="ECO:0000256" key="4">
    <source>
        <dbReference type="ARBA" id="ARBA00023315"/>
    </source>
</evidence>
<dbReference type="Gene3D" id="1.10.1200.10">
    <property type="entry name" value="ACP-like"/>
    <property type="match status" value="1"/>
</dbReference>
<keyword evidence="2" id="KW-0597">Phosphoprotein</keyword>
<dbReference type="InterPro" id="IPR036736">
    <property type="entry name" value="ACP-like_sf"/>
</dbReference>
<dbReference type="SUPFAM" id="SSF51735">
    <property type="entry name" value="NAD(P)-binding Rossmann-fold domains"/>
    <property type="match status" value="1"/>
</dbReference>
<evidence type="ECO:0000256" key="5">
    <source>
        <dbReference type="PROSITE-ProRule" id="PRU01363"/>
    </source>
</evidence>
<dbReference type="PROSITE" id="PS52019">
    <property type="entry name" value="PKS_MFAS_DH"/>
    <property type="match status" value="1"/>
</dbReference>
<dbReference type="InterPro" id="IPR036291">
    <property type="entry name" value="NAD(P)-bd_dom_sf"/>
</dbReference>
<dbReference type="Pfam" id="PF00550">
    <property type="entry name" value="PP-binding"/>
    <property type="match status" value="1"/>
</dbReference>
<evidence type="ECO:0000313" key="8">
    <source>
        <dbReference type="EMBL" id="KXS94994.1"/>
    </source>
</evidence>
<evidence type="ECO:0000313" key="9">
    <source>
        <dbReference type="Proteomes" id="UP000070133"/>
    </source>
</evidence>
<dbReference type="Pfam" id="PF08242">
    <property type="entry name" value="Methyltransf_12"/>
    <property type="match status" value="1"/>
</dbReference>
<keyword evidence="1" id="KW-0596">Phosphopantetheine</keyword>
<feature type="domain" description="Carrier" evidence="6">
    <location>
        <begin position="480"/>
        <end position="554"/>
    </location>
</feature>
<keyword evidence="9" id="KW-1185">Reference proteome</keyword>
<feature type="region of interest" description="N-terminal hotdog fold" evidence="5">
    <location>
        <begin position="96"/>
        <end position="224"/>
    </location>
</feature>
<dbReference type="InterPro" id="IPR041068">
    <property type="entry name" value="HTH_51"/>
</dbReference>
<dbReference type="Gene3D" id="3.10.129.110">
    <property type="entry name" value="Polyketide synthase dehydratase"/>
    <property type="match status" value="1"/>
</dbReference>
<dbReference type="GO" id="GO:0016746">
    <property type="term" value="F:acyltransferase activity"/>
    <property type="evidence" value="ECO:0007669"/>
    <property type="project" value="UniProtKB-KW"/>
</dbReference>
<dbReference type="InterPro" id="IPR029063">
    <property type="entry name" value="SAM-dependent_MTases_sf"/>
</dbReference>
<dbReference type="PANTHER" id="PTHR45681">
    <property type="entry name" value="POLYKETIDE SYNTHASE 44-RELATED"/>
    <property type="match status" value="1"/>
</dbReference>
<organism evidence="8 9">
    <name type="scientific">Pseudocercospora eumusae</name>
    <dbReference type="NCBI Taxonomy" id="321146"/>
    <lineage>
        <taxon>Eukaryota</taxon>
        <taxon>Fungi</taxon>
        <taxon>Dikarya</taxon>
        <taxon>Ascomycota</taxon>
        <taxon>Pezizomycotina</taxon>
        <taxon>Dothideomycetes</taxon>
        <taxon>Dothideomycetidae</taxon>
        <taxon>Mycosphaerellales</taxon>
        <taxon>Mycosphaerellaceae</taxon>
        <taxon>Pseudocercospora</taxon>
    </lineage>
</organism>
<dbReference type="GO" id="GO:0031177">
    <property type="term" value="F:phosphopantetheine binding"/>
    <property type="evidence" value="ECO:0007669"/>
    <property type="project" value="InterPro"/>
</dbReference>
<evidence type="ECO:0000259" key="7">
    <source>
        <dbReference type="PROSITE" id="PS52019"/>
    </source>
</evidence>
<dbReference type="Gene3D" id="3.40.50.720">
    <property type="entry name" value="NAD(P)-binding Rossmann-like Domain"/>
    <property type="match status" value="1"/>
</dbReference>
<gene>
    <name evidence="8" type="ORF">AC578_1521</name>
</gene>
<proteinExistence type="predicted"/>
<evidence type="ECO:0000259" key="6">
    <source>
        <dbReference type="PROSITE" id="PS50075"/>
    </source>
</evidence>
<accession>A0A139GXQ7</accession>
<dbReference type="InterPro" id="IPR042104">
    <property type="entry name" value="PKS_dehydratase_sf"/>
</dbReference>
<dbReference type="InterPro" id="IPR013120">
    <property type="entry name" value="FAR_NAD-bd"/>
</dbReference>
<dbReference type="SUPFAM" id="SSF47336">
    <property type="entry name" value="ACP-like"/>
    <property type="match status" value="1"/>
</dbReference>